<dbReference type="VEuPathDB" id="FungiDB:PSHT_10235"/>
<evidence type="ECO:0000313" key="1">
    <source>
        <dbReference type="EMBL" id="POV96175.1"/>
    </source>
</evidence>
<dbReference type="VEuPathDB" id="FungiDB:PSTT_15793"/>
<sequence length="98" mass="11089">MIYVDARSTYRHTMKTMGLLADGDASWPQVSWNQPHFFTFPIVTSRISLCSAAKVVHSLPVIYQSLKMAIHISCHLGTFASVTFILKHSSEKNLHREV</sequence>
<dbReference type="EMBL" id="PKSL01000308">
    <property type="protein sequence ID" value="POV96175.1"/>
    <property type="molecule type" value="Genomic_DNA"/>
</dbReference>
<organism evidence="1 2">
    <name type="scientific">Puccinia striiformis</name>
    <dbReference type="NCBI Taxonomy" id="27350"/>
    <lineage>
        <taxon>Eukaryota</taxon>
        <taxon>Fungi</taxon>
        <taxon>Dikarya</taxon>
        <taxon>Basidiomycota</taxon>
        <taxon>Pucciniomycotina</taxon>
        <taxon>Pucciniomycetes</taxon>
        <taxon>Pucciniales</taxon>
        <taxon>Pucciniaceae</taxon>
        <taxon>Puccinia</taxon>
    </lineage>
</organism>
<dbReference type="Proteomes" id="UP000239156">
    <property type="component" value="Unassembled WGS sequence"/>
</dbReference>
<dbReference type="AlphaFoldDB" id="A0A2S4UFU3"/>
<protein>
    <submittedName>
        <fullName evidence="1">Uncharacterized protein</fullName>
    </submittedName>
</protein>
<gene>
    <name evidence="1" type="ORF">PSTT_15793</name>
</gene>
<evidence type="ECO:0000313" key="2">
    <source>
        <dbReference type="Proteomes" id="UP000239156"/>
    </source>
</evidence>
<name>A0A2S4UFU3_9BASI</name>
<comment type="caution">
    <text evidence="1">The sequence shown here is derived from an EMBL/GenBank/DDBJ whole genome shotgun (WGS) entry which is preliminary data.</text>
</comment>
<reference evidence="1" key="1">
    <citation type="submission" date="2017-12" db="EMBL/GenBank/DDBJ databases">
        <title>Gene loss provides genomic basis for host adaptation in cereal stripe rust fungi.</title>
        <authorList>
            <person name="Xia C."/>
        </authorList>
    </citation>
    <scope>NUCLEOTIDE SEQUENCE [LARGE SCALE GENOMIC DNA]</scope>
    <source>
        <strain evidence="1">93-210</strain>
    </source>
</reference>
<accession>A0A2S4UFU3</accession>
<keyword evidence="2" id="KW-1185">Reference proteome</keyword>
<proteinExistence type="predicted"/>